<keyword evidence="2 4" id="KW-0251">Elongation factor</keyword>
<evidence type="ECO:0000313" key="8">
    <source>
        <dbReference type="EMBL" id="RMY75992.1"/>
    </source>
</evidence>
<proteinExistence type="inferred from homology"/>
<dbReference type="InterPro" id="IPR004046">
    <property type="entry name" value="GST_C"/>
</dbReference>
<dbReference type="Proteomes" id="UP000281468">
    <property type="component" value="Unassembled WGS sequence"/>
</dbReference>
<gene>
    <name evidence="8" type="ORF">D0862_13830</name>
</gene>
<dbReference type="PROSITE" id="PS50405">
    <property type="entry name" value="GST_CTER"/>
    <property type="match status" value="1"/>
</dbReference>
<feature type="domain" description="EF-1-gamma C-terminal" evidence="6">
    <location>
        <begin position="323"/>
        <end position="484"/>
    </location>
</feature>
<dbReference type="SUPFAM" id="SSF47616">
    <property type="entry name" value="GST C-terminal domain-like"/>
    <property type="match status" value="1"/>
</dbReference>
<comment type="similarity">
    <text evidence="1">Belongs to the GST superfamily.</text>
</comment>
<feature type="domain" description="GST C-terminal" evidence="7">
    <location>
        <begin position="159"/>
        <end position="285"/>
    </location>
</feature>
<dbReference type="Gene3D" id="3.40.30.10">
    <property type="entry name" value="Glutaredoxin"/>
    <property type="match status" value="1"/>
</dbReference>
<dbReference type="InterPro" id="IPR036282">
    <property type="entry name" value="Glutathione-S-Trfase_C_sf"/>
</dbReference>
<evidence type="ECO:0008006" key="10">
    <source>
        <dbReference type="Google" id="ProtNLM"/>
    </source>
</evidence>
<dbReference type="FunFam" id="1.20.1050.10:FF:000006">
    <property type="entry name" value="Elongation factor 1 gamma"/>
    <property type="match status" value="1"/>
</dbReference>
<evidence type="ECO:0000313" key="9">
    <source>
        <dbReference type="Proteomes" id="UP000281468"/>
    </source>
</evidence>
<evidence type="ECO:0000256" key="5">
    <source>
        <dbReference type="SAM" id="MobiDB-lite"/>
    </source>
</evidence>
<dbReference type="Gene3D" id="3.30.70.1010">
    <property type="entry name" value="Translation elongation factor EF1B, gamma chain, conserved domain"/>
    <property type="match status" value="1"/>
</dbReference>
<dbReference type="InterPro" id="IPR036249">
    <property type="entry name" value="Thioredoxin-like_sf"/>
</dbReference>
<dbReference type="GO" id="GO:0005634">
    <property type="term" value="C:nucleus"/>
    <property type="evidence" value="ECO:0007669"/>
    <property type="project" value="TreeGrafter"/>
</dbReference>
<dbReference type="PROSITE" id="PS50040">
    <property type="entry name" value="EF1G_C"/>
    <property type="match status" value="1"/>
</dbReference>
<dbReference type="InterPro" id="IPR004045">
    <property type="entry name" value="Glutathione_S-Trfase_N"/>
</dbReference>
<dbReference type="PANTHER" id="PTHR43986">
    <property type="entry name" value="ELONGATION FACTOR 1-GAMMA"/>
    <property type="match status" value="1"/>
</dbReference>
<dbReference type="InterPro" id="IPR050802">
    <property type="entry name" value="EF-GSTs"/>
</dbReference>
<dbReference type="VEuPathDB" id="FungiDB:BTJ68_06901"/>
<dbReference type="AlphaFoldDB" id="A0A3M7EHD7"/>
<dbReference type="SUPFAM" id="SSF89942">
    <property type="entry name" value="eEF1-gamma domain"/>
    <property type="match status" value="1"/>
</dbReference>
<evidence type="ECO:0000256" key="2">
    <source>
        <dbReference type="ARBA" id="ARBA00022768"/>
    </source>
</evidence>
<evidence type="ECO:0000256" key="3">
    <source>
        <dbReference type="ARBA" id="ARBA00022917"/>
    </source>
</evidence>
<evidence type="ECO:0000259" key="6">
    <source>
        <dbReference type="PROSITE" id="PS50040"/>
    </source>
</evidence>
<comment type="caution">
    <text evidence="8">The sequence shown here is derived from an EMBL/GenBank/DDBJ whole genome shotgun (WGS) entry which is preliminary data.</text>
</comment>
<feature type="compositionally biased region" description="Basic and acidic residues" evidence="5">
    <location>
        <begin position="290"/>
        <end position="315"/>
    </location>
</feature>
<dbReference type="GO" id="GO:0005737">
    <property type="term" value="C:cytoplasm"/>
    <property type="evidence" value="ECO:0007669"/>
    <property type="project" value="TreeGrafter"/>
</dbReference>
<sequence>MAPNRLSAQSHSARIASPSKHESQQGNPRTTAINAVAKANNIELEQVHTEPAKGVSDDYRKLNKLGKVPTFEGADGYVLSECMAIAIYSKSFARPRVHGQRSCQYDEDHIQPIFQLSLSEKSLLILYSHSDTAPGTAAISPPRDLIGLRNEKTTLLGKTKQDYASILRWMSFANAEVLPSLGGWFRPLIGRDPYNKKNVEDSQKATDLKMKTMEDHLMLNTYLVGERVTLADIFTAAMVSRGFQFFFDKAWREEHPSVTRWYETVANQSIYADVAGKPEFIEKAIPNQPPKKEEKPKEQAKPKVKTAAEREKEEAAAPTPPKPKHPLEALGKPTFVIDDLKRKYSNDDTRESALPWFWENCNFEEYSLWMMDFMYNDELTMTFMSANQVGGLFTRLEASRKYLFGATSVFGVQNDSVIKGAFLVRGQEAAPAFDVAPDWESYKFTKLDHTKPEDREFVNDMWAWDKPIEVNGKKYEWADGKVFK</sequence>
<dbReference type="FunFam" id="3.40.30.10:FF:000142">
    <property type="entry name" value="Elongation factor 1 gamma"/>
    <property type="match status" value="1"/>
</dbReference>
<dbReference type="FunFam" id="3.30.70.1010:FF:000001">
    <property type="entry name" value="Elongation factor 1-gamma 1"/>
    <property type="match status" value="1"/>
</dbReference>
<organism evidence="8 9">
    <name type="scientific">Hortaea werneckii</name>
    <name type="common">Black yeast</name>
    <name type="synonym">Cladosporium werneckii</name>
    <dbReference type="NCBI Taxonomy" id="91943"/>
    <lineage>
        <taxon>Eukaryota</taxon>
        <taxon>Fungi</taxon>
        <taxon>Dikarya</taxon>
        <taxon>Ascomycota</taxon>
        <taxon>Pezizomycotina</taxon>
        <taxon>Dothideomycetes</taxon>
        <taxon>Dothideomycetidae</taxon>
        <taxon>Mycosphaerellales</taxon>
        <taxon>Teratosphaeriaceae</taxon>
        <taxon>Hortaea</taxon>
    </lineage>
</organism>
<accession>A0A3M7EHD7</accession>
<reference evidence="8 9" key="1">
    <citation type="journal article" date="2018" name="BMC Genomics">
        <title>Genomic evidence for intraspecific hybridization in a clonal and extremely halotolerant yeast.</title>
        <authorList>
            <person name="Gostincar C."/>
            <person name="Stajich J.E."/>
            <person name="Zupancic J."/>
            <person name="Zalar P."/>
            <person name="Gunde-Cimerman N."/>
        </authorList>
    </citation>
    <scope>NUCLEOTIDE SEQUENCE [LARGE SCALE GENOMIC DNA]</scope>
    <source>
        <strain evidence="8 9">EXF-171</strain>
    </source>
</reference>
<dbReference type="SUPFAM" id="SSF52833">
    <property type="entry name" value="Thioredoxin-like"/>
    <property type="match status" value="1"/>
</dbReference>
<dbReference type="CDD" id="cd03181">
    <property type="entry name" value="GST_C_EF1Bgamma_like"/>
    <property type="match status" value="1"/>
</dbReference>
<feature type="compositionally biased region" description="Polar residues" evidence="5">
    <location>
        <begin position="1"/>
        <end position="12"/>
    </location>
</feature>
<dbReference type="Pfam" id="PF00043">
    <property type="entry name" value="GST_C"/>
    <property type="match status" value="1"/>
</dbReference>
<dbReference type="Pfam" id="PF02798">
    <property type="entry name" value="GST_N"/>
    <property type="match status" value="1"/>
</dbReference>
<evidence type="ECO:0000259" key="7">
    <source>
        <dbReference type="PROSITE" id="PS50405"/>
    </source>
</evidence>
<keyword evidence="3 4" id="KW-0648">Protein biosynthesis</keyword>
<dbReference type="PANTHER" id="PTHR43986:SF1">
    <property type="entry name" value="ELONGATION FACTOR 1-GAMMA"/>
    <property type="match status" value="1"/>
</dbReference>
<evidence type="ECO:0000256" key="4">
    <source>
        <dbReference type="PROSITE-ProRule" id="PRU00519"/>
    </source>
</evidence>
<dbReference type="EMBL" id="QWIQ01000816">
    <property type="protein sequence ID" value="RMY75992.1"/>
    <property type="molecule type" value="Genomic_DNA"/>
</dbReference>
<dbReference type="CDD" id="cd03044">
    <property type="entry name" value="GST_N_EF1Bgamma"/>
    <property type="match status" value="1"/>
</dbReference>
<feature type="region of interest" description="Disordered" evidence="5">
    <location>
        <begin position="1"/>
        <end position="29"/>
    </location>
</feature>
<evidence type="ECO:0000256" key="1">
    <source>
        <dbReference type="ARBA" id="ARBA00007409"/>
    </source>
</evidence>
<feature type="region of interest" description="Disordered" evidence="5">
    <location>
        <begin position="283"/>
        <end position="329"/>
    </location>
</feature>
<dbReference type="Pfam" id="PF00647">
    <property type="entry name" value="EF1G"/>
    <property type="match status" value="1"/>
</dbReference>
<dbReference type="InterPro" id="IPR010987">
    <property type="entry name" value="Glutathione-S-Trfase_C-like"/>
</dbReference>
<dbReference type="InterPro" id="IPR036433">
    <property type="entry name" value="EF1B_G_C_sf"/>
</dbReference>
<dbReference type="Gene3D" id="1.20.1050.10">
    <property type="match status" value="1"/>
</dbReference>
<dbReference type="SMART" id="SM01183">
    <property type="entry name" value="EF1G"/>
    <property type="match status" value="1"/>
</dbReference>
<dbReference type="GO" id="GO:0003746">
    <property type="term" value="F:translation elongation factor activity"/>
    <property type="evidence" value="ECO:0007669"/>
    <property type="project" value="UniProtKB-UniRule"/>
</dbReference>
<dbReference type="InterPro" id="IPR001662">
    <property type="entry name" value="EF1B_G_C"/>
</dbReference>
<name>A0A3M7EHD7_HORWE</name>
<protein>
    <recommendedName>
        <fullName evidence="10">GST C-terminal domain-containing protein</fullName>
    </recommendedName>
</protein>